<dbReference type="eggNOG" id="COG1787">
    <property type="taxonomic scope" value="Bacteria"/>
</dbReference>
<keyword evidence="3" id="KW-0255">Endonuclease</keyword>
<dbReference type="InterPro" id="IPR011335">
    <property type="entry name" value="Restrct_endonuc-II-like"/>
</dbReference>
<keyword evidence="4" id="KW-1185">Reference proteome</keyword>
<dbReference type="GO" id="GO:0009307">
    <property type="term" value="P:DNA restriction-modification system"/>
    <property type="evidence" value="ECO:0007669"/>
    <property type="project" value="InterPro"/>
</dbReference>
<dbReference type="HOGENOM" id="CLU_101688_1_1_9"/>
<keyword evidence="1" id="KW-0472">Membrane</keyword>
<dbReference type="Proteomes" id="UP000001299">
    <property type="component" value="Chromosome 1"/>
</dbReference>
<reference evidence="3 4" key="1">
    <citation type="journal article" date="2010" name="PLoS ONE">
        <title>The glycobiome of the rumen bacterium Butyrivibrio proteoclasticus B316(T) highlights adaptation to a polysaccharide-rich environment.</title>
        <authorList>
            <person name="Kelly W.J."/>
            <person name="Leahy S.C."/>
            <person name="Altermann E."/>
            <person name="Yeoman C.J."/>
            <person name="Dunne J.C."/>
            <person name="Kong Z."/>
            <person name="Pacheco D.M."/>
            <person name="Li D."/>
            <person name="Noel S.J."/>
            <person name="Moon C.D."/>
            <person name="Cookson A.L."/>
            <person name="Attwood G.T."/>
        </authorList>
    </citation>
    <scope>NUCLEOTIDE SEQUENCE [LARGE SCALE GENOMIC DNA]</scope>
    <source>
        <strain evidence="4">ATCC 51982 / DSM 14932 / B316</strain>
    </source>
</reference>
<dbReference type="KEGG" id="bpb:bpr_I2819"/>
<dbReference type="GO" id="GO:0003677">
    <property type="term" value="F:DNA binding"/>
    <property type="evidence" value="ECO:0007669"/>
    <property type="project" value="InterPro"/>
</dbReference>
<dbReference type="Pfam" id="PF04471">
    <property type="entry name" value="Mrr_cat"/>
    <property type="match status" value="1"/>
</dbReference>
<evidence type="ECO:0000259" key="2">
    <source>
        <dbReference type="Pfam" id="PF04471"/>
    </source>
</evidence>
<dbReference type="REBASE" id="27312">
    <property type="entry name" value="Bpr316Mrr4P"/>
</dbReference>
<dbReference type="Gene3D" id="3.40.1350.10">
    <property type="match status" value="1"/>
</dbReference>
<dbReference type="SUPFAM" id="SSF52980">
    <property type="entry name" value="Restriction endonuclease-like"/>
    <property type="match status" value="1"/>
</dbReference>
<dbReference type="AlphaFoldDB" id="E0RZY3"/>
<evidence type="ECO:0000313" key="4">
    <source>
        <dbReference type="Proteomes" id="UP000001299"/>
    </source>
</evidence>
<dbReference type="RefSeq" id="WP_013282202.1">
    <property type="nucleotide sequence ID" value="NC_014387.1"/>
</dbReference>
<dbReference type="InterPro" id="IPR052906">
    <property type="entry name" value="Type_IV_Methyl-Rstrct_Enzyme"/>
</dbReference>
<evidence type="ECO:0000256" key="1">
    <source>
        <dbReference type="SAM" id="Phobius"/>
    </source>
</evidence>
<dbReference type="PANTHER" id="PTHR30015">
    <property type="entry name" value="MRR RESTRICTION SYSTEM PROTEIN"/>
    <property type="match status" value="1"/>
</dbReference>
<dbReference type="STRING" id="515622.bpr_I2819"/>
<organism evidence="3 4">
    <name type="scientific">Butyrivibrio proteoclasticus (strain ATCC 51982 / DSM 14932 / B316)</name>
    <name type="common">Clostridium proteoclasticum</name>
    <dbReference type="NCBI Taxonomy" id="515622"/>
    <lineage>
        <taxon>Bacteria</taxon>
        <taxon>Bacillati</taxon>
        <taxon>Bacillota</taxon>
        <taxon>Clostridia</taxon>
        <taxon>Lachnospirales</taxon>
        <taxon>Lachnospiraceae</taxon>
        <taxon>Butyrivibrio</taxon>
    </lineage>
</organism>
<proteinExistence type="predicted"/>
<name>E0RZY3_BUTPB</name>
<keyword evidence="1" id="KW-1133">Transmembrane helix</keyword>
<dbReference type="GO" id="GO:0015666">
    <property type="term" value="F:restriction endodeoxyribonuclease activity"/>
    <property type="evidence" value="ECO:0007669"/>
    <property type="project" value="TreeGrafter"/>
</dbReference>
<dbReference type="PANTHER" id="PTHR30015:SF6">
    <property type="entry name" value="SLL1429 PROTEIN"/>
    <property type="match status" value="1"/>
</dbReference>
<evidence type="ECO:0000313" key="3">
    <source>
        <dbReference type="EMBL" id="ADL35549.1"/>
    </source>
</evidence>
<dbReference type="InterPro" id="IPR007560">
    <property type="entry name" value="Restrct_endonuc_IV_Mrr"/>
</dbReference>
<dbReference type="InterPro" id="IPR011856">
    <property type="entry name" value="tRNA_endonuc-like_dom_sf"/>
</dbReference>
<sequence>MNKEHVLAFIIGATIVLLALLIVHIVKIIRSRPLPMDEMEGHDFEYYCADILKAHGFLDVEVTKGSGDFGADILAEKDGVTYAVQCKCYDKPIGVKAVQEIYAGRDFYDRMVGVVMTNQYFTQPAVELAQKLNIMLWDRGYVDAMADEDGRRRR</sequence>
<accession>E0RZY3</accession>
<feature type="transmembrane region" description="Helical" evidence="1">
    <location>
        <begin position="6"/>
        <end position="26"/>
    </location>
</feature>
<keyword evidence="1" id="KW-0812">Transmembrane</keyword>
<keyword evidence="3" id="KW-0540">Nuclease</keyword>
<gene>
    <name evidence="3" type="ordered locus">bpr_I2819</name>
</gene>
<feature type="domain" description="Restriction endonuclease type IV Mrr" evidence="2">
    <location>
        <begin position="37"/>
        <end position="140"/>
    </location>
</feature>
<keyword evidence="3" id="KW-0378">Hydrolase</keyword>
<dbReference type="EMBL" id="CP001810">
    <property type="protein sequence ID" value="ADL35549.1"/>
    <property type="molecule type" value="Genomic_DNA"/>
</dbReference>
<protein>
    <submittedName>
        <fullName evidence="3">Restriction endonuclease family protein</fullName>
    </submittedName>
</protein>